<dbReference type="PROSITE" id="PS00061">
    <property type="entry name" value="ADH_SHORT"/>
    <property type="match status" value="1"/>
</dbReference>
<name>A0A1C4Z1M1_9ACTN</name>
<dbReference type="EMBL" id="FMCU01000008">
    <property type="protein sequence ID" value="SCF26850.1"/>
    <property type="molecule type" value="Genomic_DNA"/>
</dbReference>
<evidence type="ECO:0000256" key="3">
    <source>
        <dbReference type="RuleBase" id="RU000363"/>
    </source>
</evidence>
<dbReference type="PRINTS" id="PR00080">
    <property type="entry name" value="SDRFAMILY"/>
</dbReference>
<dbReference type="PANTHER" id="PTHR45024">
    <property type="entry name" value="DEHYDROGENASES, SHORT CHAIN"/>
    <property type="match status" value="1"/>
</dbReference>
<dbReference type="PANTHER" id="PTHR45024:SF2">
    <property type="entry name" value="SCP2 DOMAIN-CONTAINING PROTEIN"/>
    <property type="match status" value="1"/>
</dbReference>
<dbReference type="PRINTS" id="PR00081">
    <property type="entry name" value="GDHRDH"/>
</dbReference>
<evidence type="ECO:0000313" key="5">
    <source>
        <dbReference type="EMBL" id="SCF26850.1"/>
    </source>
</evidence>
<dbReference type="Pfam" id="PF00106">
    <property type="entry name" value="adh_short"/>
    <property type="match status" value="1"/>
</dbReference>
<dbReference type="FunFam" id="3.40.50.720:FF:000084">
    <property type="entry name" value="Short-chain dehydrogenase reductase"/>
    <property type="match status" value="1"/>
</dbReference>
<dbReference type="InterPro" id="IPR057326">
    <property type="entry name" value="KR_dom"/>
</dbReference>
<dbReference type="SUPFAM" id="SSF51735">
    <property type="entry name" value="NAD(P)-binding Rossmann-fold domains"/>
    <property type="match status" value="1"/>
</dbReference>
<keyword evidence="6" id="KW-1185">Reference proteome</keyword>
<sequence>MSLDGKVAIVTGSGRGLGLAYARELARRGASVVVNDIDARATADAVAAIEASGGRAVAVTAPVGPTETAKELVSTAVAHFGRLDILVTNAGVLRDTVLWKMTDDDFDTVVDVHLRGTFTCVREAVQHMRQAGGGGRIICIGSPTGQRGTFGQTNYAAAKAGIVGMVRTWALELKRAGITANTVVPVAATAMTATVPYFAAAVRAEADGEPMPAFFRHDLGFGTAADVAGLVAFLASDAAAQVTGQVLGVGGDRLQIWTHPEAALTAYREGGWTYDALREAWPTTFDGAAQSVGERFPELPVRFQPATP</sequence>
<keyword evidence="2" id="KW-0560">Oxidoreductase</keyword>
<evidence type="ECO:0000256" key="2">
    <source>
        <dbReference type="ARBA" id="ARBA00023002"/>
    </source>
</evidence>
<dbReference type="STRING" id="121616.GA0070216_10861"/>
<feature type="domain" description="Ketoreductase" evidence="4">
    <location>
        <begin position="6"/>
        <end position="194"/>
    </location>
</feature>
<dbReference type="InterPro" id="IPR002347">
    <property type="entry name" value="SDR_fam"/>
</dbReference>
<dbReference type="Proteomes" id="UP000198797">
    <property type="component" value="Unassembled WGS sequence"/>
</dbReference>
<evidence type="ECO:0000313" key="6">
    <source>
        <dbReference type="Proteomes" id="UP000198797"/>
    </source>
</evidence>
<proteinExistence type="inferred from homology"/>
<dbReference type="GO" id="GO:0016491">
    <property type="term" value="F:oxidoreductase activity"/>
    <property type="evidence" value="ECO:0007669"/>
    <property type="project" value="UniProtKB-KW"/>
</dbReference>
<dbReference type="InterPro" id="IPR036291">
    <property type="entry name" value="NAD(P)-bd_dom_sf"/>
</dbReference>
<dbReference type="SMART" id="SM00822">
    <property type="entry name" value="PKS_KR"/>
    <property type="match status" value="1"/>
</dbReference>
<dbReference type="InterPro" id="IPR051687">
    <property type="entry name" value="Peroxisomal_Beta-Oxidation"/>
</dbReference>
<dbReference type="Gene3D" id="3.40.50.720">
    <property type="entry name" value="NAD(P)-binding Rossmann-like Domain"/>
    <property type="match status" value="1"/>
</dbReference>
<dbReference type="RefSeq" id="WP_091247037.1">
    <property type="nucleotide sequence ID" value="NZ_FMCU01000008.1"/>
</dbReference>
<accession>A0A1C4Z1M1</accession>
<dbReference type="AlphaFoldDB" id="A0A1C4Z1M1"/>
<organism evidence="5 6">
    <name type="scientific">Micromonospora matsumotoense</name>
    <dbReference type="NCBI Taxonomy" id="121616"/>
    <lineage>
        <taxon>Bacteria</taxon>
        <taxon>Bacillati</taxon>
        <taxon>Actinomycetota</taxon>
        <taxon>Actinomycetes</taxon>
        <taxon>Micromonosporales</taxon>
        <taxon>Micromonosporaceae</taxon>
        <taxon>Micromonospora</taxon>
    </lineage>
</organism>
<dbReference type="InterPro" id="IPR020904">
    <property type="entry name" value="Sc_DH/Rdtase_CS"/>
</dbReference>
<protein>
    <submittedName>
        <fullName evidence="5">3-oxoacyl-[acyl-carrier protein] reductase</fullName>
    </submittedName>
</protein>
<dbReference type="OrthoDB" id="9804774at2"/>
<gene>
    <name evidence="5" type="ORF">GA0070216_10861</name>
</gene>
<comment type="similarity">
    <text evidence="1 3">Belongs to the short-chain dehydrogenases/reductases (SDR) family.</text>
</comment>
<evidence type="ECO:0000259" key="4">
    <source>
        <dbReference type="SMART" id="SM00822"/>
    </source>
</evidence>
<reference evidence="6" key="1">
    <citation type="submission" date="2016-06" db="EMBL/GenBank/DDBJ databases">
        <authorList>
            <person name="Varghese N."/>
            <person name="Submissions Spin"/>
        </authorList>
    </citation>
    <scope>NUCLEOTIDE SEQUENCE [LARGE SCALE GENOMIC DNA]</scope>
    <source>
        <strain evidence="6">DSM 44100</strain>
    </source>
</reference>
<evidence type="ECO:0000256" key="1">
    <source>
        <dbReference type="ARBA" id="ARBA00006484"/>
    </source>
</evidence>